<keyword evidence="2 16" id="KW-1003">Cell membrane</keyword>
<evidence type="ECO:0000256" key="9">
    <source>
        <dbReference type="ARBA" id="ARBA00022989"/>
    </source>
</evidence>
<dbReference type="RefSeq" id="WP_345338396.1">
    <property type="nucleotide sequence ID" value="NZ_BAABLI010000005.1"/>
</dbReference>
<evidence type="ECO:0000256" key="15">
    <source>
        <dbReference type="ARBA" id="ARBA00023201"/>
    </source>
</evidence>
<evidence type="ECO:0000313" key="18">
    <source>
        <dbReference type="Proteomes" id="UP001597380"/>
    </source>
</evidence>
<dbReference type="PIRSF" id="PIRSF016055">
    <property type="entry name" value="NADH-UbQ_OxRdtase_B_su"/>
    <property type="match status" value="1"/>
</dbReference>
<dbReference type="PANTHER" id="PTHR30578:SF1">
    <property type="entry name" value="NA(+)-TRANSLOCATING NADH-QUINONE REDUCTASE SUBUNIT B"/>
    <property type="match status" value="1"/>
</dbReference>
<keyword evidence="18" id="KW-1185">Reference proteome</keyword>
<keyword evidence="13 16" id="KW-0830">Ubiquinone</keyword>
<comment type="catalytic activity">
    <reaction evidence="16">
        <text>a ubiquinone + n Na(+)(in) + NADH + H(+) = a ubiquinol + n Na(+)(out) + NAD(+)</text>
        <dbReference type="Rhea" id="RHEA:47748"/>
        <dbReference type="Rhea" id="RHEA-COMP:9565"/>
        <dbReference type="Rhea" id="RHEA-COMP:9566"/>
        <dbReference type="ChEBI" id="CHEBI:15378"/>
        <dbReference type="ChEBI" id="CHEBI:16389"/>
        <dbReference type="ChEBI" id="CHEBI:17976"/>
        <dbReference type="ChEBI" id="CHEBI:29101"/>
        <dbReference type="ChEBI" id="CHEBI:57540"/>
        <dbReference type="ChEBI" id="CHEBI:57945"/>
        <dbReference type="EC" id="7.2.1.1"/>
    </reaction>
</comment>
<accession>A0ABW4XJJ0</accession>
<feature type="transmembrane region" description="Helical" evidence="16">
    <location>
        <begin position="151"/>
        <end position="170"/>
    </location>
</feature>
<dbReference type="PANTHER" id="PTHR30578">
    <property type="entry name" value="ELECTRON TRANSPORT COMPLEX PROTEIN RNFD"/>
    <property type="match status" value="1"/>
</dbReference>
<dbReference type="NCBIfam" id="NF003756">
    <property type="entry name" value="PRK05349.1"/>
    <property type="match status" value="1"/>
</dbReference>
<keyword evidence="8 16" id="KW-1278">Translocase</keyword>
<dbReference type="InterPro" id="IPR010966">
    <property type="entry name" value="NqrB"/>
</dbReference>
<evidence type="ECO:0000256" key="13">
    <source>
        <dbReference type="ARBA" id="ARBA00023075"/>
    </source>
</evidence>
<keyword evidence="4 16" id="KW-0597">Phosphoprotein</keyword>
<feature type="transmembrane region" description="Helical" evidence="16">
    <location>
        <begin position="261"/>
        <end position="283"/>
    </location>
</feature>
<dbReference type="Pfam" id="PF03116">
    <property type="entry name" value="NQR2_RnfD_RnfE"/>
    <property type="match status" value="1"/>
</dbReference>
<dbReference type="EMBL" id="JBHUHT010000008">
    <property type="protein sequence ID" value="MFD2095238.1"/>
    <property type="molecule type" value="Genomic_DNA"/>
</dbReference>
<keyword evidence="5 16" id="KW-0285">Flavoprotein</keyword>
<comment type="similarity">
    <text evidence="16">Belongs to the NqrB/RnfD family.</text>
</comment>
<evidence type="ECO:0000313" key="17">
    <source>
        <dbReference type="EMBL" id="MFD2095238.1"/>
    </source>
</evidence>
<protein>
    <recommendedName>
        <fullName evidence="16">Na(+)-translocating NADH-quinone reductase subunit B</fullName>
        <shortName evidence="16">Na(+)-NQR subunit B</shortName>
        <shortName evidence="16">Na(+)-translocating NQR subunit B</shortName>
        <ecNumber evidence="16">7.2.1.1</ecNumber>
    </recommendedName>
    <alternativeName>
        <fullName evidence="16">NQR complex subunit B</fullName>
    </alternativeName>
    <alternativeName>
        <fullName evidence="16">NQR-1 subunit B</fullName>
    </alternativeName>
</protein>
<evidence type="ECO:0000256" key="11">
    <source>
        <dbReference type="ARBA" id="ARBA00023053"/>
    </source>
</evidence>
<organism evidence="17 18">
    <name type="scientific">Corallincola platygyrae</name>
    <dbReference type="NCBI Taxonomy" id="1193278"/>
    <lineage>
        <taxon>Bacteria</taxon>
        <taxon>Pseudomonadati</taxon>
        <taxon>Pseudomonadota</taxon>
        <taxon>Gammaproteobacteria</taxon>
        <taxon>Alteromonadales</taxon>
        <taxon>Psychromonadaceae</taxon>
        <taxon>Corallincola</taxon>
    </lineage>
</organism>
<keyword evidence="1 16" id="KW-0813">Transport</keyword>
<keyword evidence="14 16" id="KW-0472">Membrane</keyword>
<feature type="transmembrane region" description="Helical" evidence="16">
    <location>
        <begin position="350"/>
        <end position="368"/>
    </location>
</feature>
<gene>
    <name evidence="16" type="primary">nqrB</name>
    <name evidence="17" type="ORF">ACFSJ3_04515</name>
</gene>
<dbReference type="NCBIfam" id="TIGR01937">
    <property type="entry name" value="nqrB"/>
    <property type="match status" value="1"/>
</dbReference>
<evidence type="ECO:0000256" key="16">
    <source>
        <dbReference type="HAMAP-Rule" id="MF_00426"/>
    </source>
</evidence>
<proteinExistence type="inferred from homology"/>
<dbReference type="Proteomes" id="UP001597380">
    <property type="component" value="Unassembled WGS sequence"/>
</dbReference>
<keyword evidence="7 16" id="KW-0812">Transmembrane</keyword>
<evidence type="ECO:0000256" key="2">
    <source>
        <dbReference type="ARBA" id="ARBA00022475"/>
    </source>
</evidence>
<comment type="function">
    <text evidence="16">NQR complex catalyzes the reduction of ubiquinone-1 to ubiquinol by two successive reactions, coupled with the transport of Na(+) ions from the cytoplasm to the periplasm. NqrA to NqrE are probably involved in the second step, the conversion of ubisemiquinone to ubiquinol.</text>
</comment>
<feature type="transmembrane region" description="Helical" evidence="16">
    <location>
        <begin position="374"/>
        <end position="394"/>
    </location>
</feature>
<feature type="transmembrane region" description="Helical" evidence="16">
    <location>
        <begin position="23"/>
        <end position="41"/>
    </location>
</feature>
<evidence type="ECO:0000256" key="5">
    <source>
        <dbReference type="ARBA" id="ARBA00022630"/>
    </source>
</evidence>
<evidence type="ECO:0000256" key="7">
    <source>
        <dbReference type="ARBA" id="ARBA00022692"/>
    </source>
</evidence>
<keyword evidence="11 16" id="KW-0915">Sodium</keyword>
<sequence length="406" mass="44596">MSLNSFFEKIEPHFEQGGKYEKFYALFEAAYTIFYTPGLVTKKNTHVRDNIDLKRMMITVYLALWPALFYGMYNVGLQATSAVAAGYSLPDVWQVGLFEMLGGELTADSGWGSQIWYGACFFLPIYLTAFIVGGFWEVLFASIRKHEINEGFFVTSILFALIVPPSLPLWQAALGITFGVVIAKEVFGGTGRNFLNPALAGRAFLFFAYPAQISGDAVWTAVDGFSGATALSQWAAGGQEALIHATTGEALTWLDAFFGNLQGSIGEVSTLMLLIGGAIIIYARIASWRIVAGVMVGMVATAYLFNAIGSESNQMFNMPWYWHLVVGGFAIGMFFMATDPVSASFTNQGRWAYGILIGIMVVMIRVVNPAFPEGMMLAILFANLFAPLFDHFVVQANIKRRLARNV</sequence>
<evidence type="ECO:0000256" key="14">
    <source>
        <dbReference type="ARBA" id="ARBA00023136"/>
    </source>
</evidence>
<keyword evidence="3" id="KW-0997">Cell inner membrane</keyword>
<evidence type="ECO:0000256" key="3">
    <source>
        <dbReference type="ARBA" id="ARBA00022519"/>
    </source>
</evidence>
<comment type="subcellular location">
    <subcellularLocation>
        <location evidence="16">Cell membrane</location>
        <topology evidence="16">Multi-pass membrane protein</topology>
    </subcellularLocation>
</comment>
<dbReference type="EC" id="7.2.1.1" evidence="16"/>
<keyword evidence="6 16" id="KW-0288">FMN</keyword>
<comment type="cofactor">
    <cofactor evidence="16">
        <name>FMN</name>
        <dbReference type="ChEBI" id="CHEBI:58210"/>
    </cofactor>
</comment>
<comment type="caution">
    <text evidence="17">The sequence shown here is derived from an EMBL/GenBank/DDBJ whole genome shotgun (WGS) entry which is preliminary data.</text>
</comment>
<keyword evidence="9 16" id="KW-1133">Transmembrane helix</keyword>
<feature type="transmembrane region" description="Helical" evidence="16">
    <location>
        <begin position="320"/>
        <end position="338"/>
    </location>
</feature>
<evidence type="ECO:0000256" key="12">
    <source>
        <dbReference type="ARBA" id="ARBA00023065"/>
    </source>
</evidence>
<keyword evidence="15 16" id="KW-0739">Sodium transport</keyword>
<dbReference type="HAMAP" id="MF_00426">
    <property type="entry name" value="NqrB"/>
    <property type="match status" value="1"/>
</dbReference>
<evidence type="ECO:0000256" key="10">
    <source>
        <dbReference type="ARBA" id="ARBA00023027"/>
    </source>
</evidence>
<feature type="transmembrane region" description="Helical" evidence="16">
    <location>
        <begin position="290"/>
        <end position="308"/>
    </location>
</feature>
<reference evidence="18" key="1">
    <citation type="journal article" date="2019" name="Int. J. Syst. Evol. Microbiol.">
        <title>The Global Catalogue of Microorganisms (GCM) 10K type strain sequencing project: providing services to taxonomists for standard genome sequencing and annotation.</title>
        <authorList>
            <consortium name="The Broad Institute Genomics Platform"/>
            <consortium name="The Broad Institute Genome Sequencing Center for Infectious Disease"/>
            <person name="Wu L."/>
            <person name="Ma J."/>
        </authorList>
    </citation>
    <scope>NUCLEOTIDE SEQUENCE [LARGE SCALE GENOMIC DNA]</scope>
    <source>
        <strain evidence="18">CGMCC 1.10992</strain>
    </source>
</reference>
<evidence type="ECO:0000256" key="6">
    <source>
        <dbReference type="ARBA" id="ARBA00022643"/>
    </source>
</evidence>
<comment type="subunit">
    <text evidence="16">Composed of six subunits; NqrA, NqrB, NqrC, NqrD, NqrE and NqrF.</text>
</comment>
<keyword evidence="10 16" id="KW-0520">NAD</keyword>
<keyword evidence="12 16" id="KW-0406">Ion transport</keyword>
<dbReference type="InterPro" id="IPR004338">
    <property type="entry name" value="NqrB/RnfD"/>
</dbReference>
<feature type="modified residue" description="FMN phosphoryl threonine" evidence="16">
    <location>
        <position position="229"/>
    </location>
</feature>
<evidence type="ECO:0000256" key="8">
    <source>
        <dbReference type="ARBA" id="ARBA00022967"/>
    </source>
</evidence>
<name>A0ABW4XJJ0_9GAMM</name>
<evidence type="ECO:0000256" key="4">
    <source>
        <dbReference type="ARBA" id="ARBA00022553"/>
    </source>
</evidence>
<feature type="transmembrane region" description="Helical" evidence="16">
    <location>
        <begin position="53"/>
        <end position="73"/>
    </location>
</feature>
<evidence type="ECO:0000256" key="1">
    <source>
        <dbReference type="ARBA" id="ARBA00022448"/>
    </source>
</evidence>
<feature type="transmembrane region" description="Helical" evidence="16">
    <location>
        <begin position="115"/>
        <end position="139"/>
    </location>
</feature>